<dbReference type="RefSeq" id="WP_129593957.1">
    <property type="nucleotide sequence ID" value="NZ_JACCCY010000006.1"/>
</dbReference>
<dbReference type="Pfam" id="PF14559">
    <property type="entry name" value="TPR_19"/>
    <property type="match status" value="1"/>
</dbReference>
<dbReference type="SUPFAM" id="SSF48452">
    <property type="entry name" value="TPR-like"/>
    <property type="match status" value="1"/>
</dbReference>
<reference evidence="1 2" key="1">
    <citation type="submission" date="2020-07" db="EMBL/GenBank/DDBJ databases">
        <title>Genomic Encyclopedia of Type Strains, Phase IV (KMG-IV): sequencing the most valuable type-strain genomes for metagenomic binning, comparative biology and taxonomic classification.</title>
        <authorList>
            <person name="Goeker M."/>
        </authorList>
    </citation>
    <scope>NUCLEOTIDE SEQUENCE [LARGE SCALE GENOMIC DNA]</scope>
    <source>
        <strain evidence="1 2">DSM 23697</strain>
    </source>
</reference>
<accession>A0A8E2D5B1</accession>
<evidence type="ECO:0000313" key="2">
    <source>
        <dbReference type="Proteomes" id="UP000574332"/>
    </source>
</evidence>
<dbReference type="Proteomes" id="UP000574332">
    <property type="component" value="Unassembled WGS sequence"/>
</dbReference>
<dbReference type="AlphaFoldDB" id="A0A8E2D5B1"/>
<organism evidence="1 2">
    <name type="scientific">Macellibacteroides fermentans</name>
    <dbReference type="NCBI Taxonomy" id="879969"/>
    <lineage>
        <taxon>Bacteria</taxon>
        <taxon>Pseudomonadati</taxon>
        <taxon>Bacteroidota</taxon>
        <taxon>Bacteroidia</taxon>
        <taxon>Bacteroidales</taxon>
        <taxon>Porphyromonadaceae</taxon>
        <taxon>Macellibacteroides</taxon>
    </lineage>
</organism>
<dbReference type="Gene3D" id="1.25.40.10">
    <property type="entry name" value="Tetratricopeptide repeat domain"/>
    <property type="match status" value="1"/>
</dbReference>
<gene>
    <name evidence="1" type="ORF">F5613_003130</name>
</gene>
<evidence type="ECO:0000313" key="1">
    <source>
        <dbReference type="EMBL" id="NYI50962.1"/>
    </source>
</evidence>
<sequence length="277" mass="32674">MVAQKPKVVNFHESEWEFVFPPSIDNEETYNEYYEGVELLDYNDVEAEQIFKKIIKKHPYHIDAYNHLSIAFKNQKKSFESFLTAEKSYLIGKSCFPKELKQSKHKLRWSNLDNRPFLRSCHILGMEHQDRKQYEEAILLYSEILGYNEDDHQGVRYLLLECYFALKDYETAAKLLRKHKDDWGIEFVYGRLLLAIINNENGKLKSLLAEAIKRNKFVPEEITKSKHVAPLPFRIPGEPYFDAGIPMGSIQEAYEYWKNNKSLLTDKRVKAFFSSIK</sequence>
<keyword evidence="2" id="KW-1185">Reference proteome</keyword>
<comment type="caution">
    <text evidence="1">The sequence shown here is derived from an EMBL/GenBank/DDBJ whole genome shotgun (WGS) entry which is preliminary data.</text>
</comment>
<name>A0A8E2D5B1_9PORP</name>
<dbReference type="InterPro" id="IPR011990">
    <property type="entry name" value="TPR-like_helical_dom_sf"/>
</dbReference>
<proteinExistence type="predicted"/>
<protein>
    <submittedName>
        <fullName evidence="1">Tetratricopeptide (TPR) repeat protein</fullName>
    </submittedName>
</protein>
<dbReference type="EMBL" id="JACCCY010000006">
    <property type="protein sequence ID" value="NYI50962.1"/>
    <property type="molecule type" value="Genomic_DNA"/>
</dbReference>